<keyword evidence="5" id="KW-1015">Disulfide bond</keyword>
<feature type="signal peptide" evidence="6">
    <location>
        <begin position="1"/>
        <end position="26"/>
    </location>
</feature>
<dbReference type="Proteomes" id="UP000193334">
    <property type="component" value="Chromosome"/>
</dbReference>
<dbReference type="Gene3D" id="2.60.40.2030">
    <property type="match status" value="1"/>
</dbReference>
<dbReference type="SMART" id="SM00560">
    <property type="entry name" value="LamGL"/>
    <property type="match status" value="1"/>
</dbReference>
<dbReference type="KEGG" id="pbp:STSP1_00551"/>
<keyword evidence="8" id="KW-0326">Glycosidase</keyword>
<dbReference type="Gene3D" id="2.60.120.200">
    <property type="match status" value="2"/>
</dbReference>
<dbReference type="InterPro" id="IPR051360">
    <property type="entry name" value="Neuronal_Pentraxin_Related"/>
</dbReference>
<keyword evidence="4" id="KW-0106">Calcium</keyword>
<evidence type="ECO:0000256" key="6">
    <source>
        <dbReference type="SAM" id="SignalP"/>
    </source>
</evidence>
<evidence type="ECO:0000256" key="1">
    <source>
        <dbReference type="ARBA" id="ARBA00001913"/>
    </source>
</evidence>
<accession>A0A1W6LK58</accession>
<comment type="cofactor">
    <cofactor evidence="1">
        <name>Ca(2+)</name>
        <dbReference type="ChEBI" id="CHEBI:29108"/>
    </cofactor>
</comment>
<protein>
    <submittedName>
        <fullName evidence="8">Sialidase A</fullName>
        <ecNumber evidence="8">3.2.1.18</ecNumber>
    </submittedName>
</protein>
<evidence type="ECO:0000256" key="4">
    <source>
        <dbReference type="ARBA" id="ARBA00022837"/>
    </source>
</evidence>
<keyword evidence="2" id="KW-0479">Metal-binding</keyword>
<dbReference type="STRING" id="1941349.STSP1_00551"/>
<sequence precursor="true">MNSRKKKLVILLPMLVLFIAALPASGANLVAQWKLDEGSGQAVADSSGNGYDGQLGEFPLEDMQDPLWVSSYTDAFGTQRGPVLEFDGTYFNKRYVNLDAQVNSFANLPTGTISVFFKKDTLAESDPSPVHVNNNQVIFSLSDNSAPSCEFVMIVESSVLKIMSRGGTADWSLQSEPDMSGEDVGLTDGNWHHAAITVDALGNAALYVDGEQKATAEGVSFLDNVSSGVYSANTMALGANDDSGGGKQWAFDGLLSDVRVYDDALSEAEVQAIIPRAGTVTETDDSTEVTEGGATDTFDIVLDSMPSQPVTVIADPNDQLDLGNGAGAQKNIDFDSTNWDTPQTVTVTAVDDLIGELPMDVDILFSVSSSDPGFDEAWLSPRSVSVTVYDNDASNSQLVGHWKLDENTGQTAADSSGNGYDGVLGSTTGSDDQDPVWTDSFTDSYSYTRGPTLDFDGRYYDQQYVDLTNYVNDFEDLSAGTVSMFFKQDTEEEDPGVSHTTHLNLFGICNSNMGSSEFMLFTDSNRLAVLSRDDGDVVLSMESDVSLPVDGNWHHAAVSVSQTGSASLYLDGELVAISSGGFFSSIQGLNVMYIGLNEDSGGQQWGFDGLISDVRIYDNALTFSEVKELIPMVAAVTETDDSTSVMEGSTTDSLDVVLTNAPSSNVSVTIEGNEELDYGEGAGNPKTLTFTPSNWDTTQAVTLSAVDDLDQEGNETVEITYSTSSSDEAFDNGWAEPRTTTVTVLDNECGVWGYNEMDFNEDCYVDIADFVMFANDWLKCTDPQGSGCENLN</sequence>
<feature type="chain" id="PRO_5012213251" evidence="6">
    <location>
        <begin position="27"/>
        <end position="792"/>
    </location>
</feature>
<dbReference type="InterPro" id="IPR006558">
    <property type="entry name" value="LamG-like"/>
</dbReference>
<evidence type="ECO:0000256" key="2">
    <source>
        <dbReference type="ARBA" id="ARBA00022723"/>
    </source>
</evidence>
<keyword evidence="8" id="KW-0378">Hydrolase</keyword>
<dbReference type="GO" id="GO:0004308">
    <property type="term" value="F:exo-alpha-sialidase activity"/>
    <property type="evidence" value="ECO:0007669"/>
    <property type="project" value="UniProtKB-EC"/>
</dbReference>
<dbReference type="EC" id="3.2.1.18" evidence="8"/>
<evidence type="ECO:0000313" key="9">
    <source>
        <dbReference type="Proteomes" id="UP000193334"/>
    </source>
</evidence>
<feature type="domain" description="LamG-like jellyroll fold" evidence="7">
    <location>
        <begin position="112"/>
        <end position="268"/>
    </location>
</feature>
<dbReference type="InterPro" id="IPR038081">
    <property type="entry name" value="CalX-like_sf"/>
</dbReference>
<evidence type="ECO:0000256" key="5">
    <source>
        <dbReference type="ARBA" id="ARBA00023157"/>
    </source>
</evidence>
<dbReference type="GO" id="GO:0046872">
    <property type="term" value="F:metal ion binding"/>
    <property type="evidence" value="ECO:0007669"/>
    <property type="project" value="UniProtKB-KW"/>
</dbReference>
<reference evidence="9" key="1">
    <citation type="submission" date="2017-04" db="EMBL/GenBank/DDBJ databases">
        <title>Comparative genomics and description of representatives of a novel lineage of planctomycetes thriving in anoxic sediments.</title>
        <authorList>
            <person name="Spring S."/>
            <person name="Bunk B."/>
            <person name="Sproer C."/>
        </authorList>
    </citation>
    <scope>NUCLEOTIDE SEQUENCE [LARGE SCALE GENOMIC DNA]</scope>
    <source>
        <strain evidence="9">ST-PulAB-D4</strain>
    </source>
</reference>
<dbReference type="Pfam" id="PF13385">
    <property type="entry name" value="Laminin_G_3"/>
    <property type="match status" value="2"/>
</dbReference>
<dbReference type="PANTHER" id="PTHR19277">
    <property type="entry name" value="PENTRAXIN"/>
    <property type="match status" value="1"/>
</dbReference>
<keyword evidence="9" id="KW-1185">Reference proteome</keyword>
<evidence type="ECO:0000259" key="7">
    <source>
        <dbReference type="SMART" id="SM00560"/>
    </source>
</evidence>
<dbReference type="EMBL" id="CP021023">
    <property type="protein sequence ID" value="ARN56178.1"/>
    <property type="molecule type" value="Genomic_DNA"/>
</dbReference>
<dbReference type="PANTHER" id="PTHR19277:SF125">
    <property type="entry name" value="B6"/>
    <property type="match status" value="1"/>
</dbReference>
<name>A0A1W6LK58_9BACT</name>
<gene>
    <name evidence="8" type="primary">nanA_3</name>
    <name evidence="8" type="ORF">STSP1_00551</name>
</gene>
<organism evidence="8 9">
    <name type="scientific">Sedimentisphaera salicampi</name>
    <dbReference type="NCBI Taxonomy" id="1941349"/>
    <lineage>
        <taxon>Bacteria</taxon>
        <taxon>Pseudomonadati</taxon>
        <taxon>Planctomycetota</taxon>
        <taxon>Phycisphaerae</taxon>
        <taxon>Sedimentisphaerales</taxon>
        <taxon>Sedimentisphaeraceae</taxon>
        <taxon>Sedimentisphaera</taxon>
    </lineage>
</organism>
<dbReference type="InterPro" id="IPR013320">
    <property type="entry name" value="ConA-like_dom_sf"/>
</dbReference>
<dbReference type="SUPFAM" id="SSF141072">
    <property type="entry name" value="CalX-like"/>
    <property type="match status" value="1"/>
</dbReference>
<keyword evidence="3 6" id="KW-0732">Signal</keyword>
<dbReference type="AlphaFoldDB" id="A0A1W6LK58"/>
<evidence type="ECO:0000313" key="8">
    <source>
        <dbReference type="EMBL" id="ARN56178.1"/>
    </source>
</evidence>
<dbReference type="RefSeq" id="WP_085754891.1">
    <property type="nucleotide sequence ID" value="NZ_CP021023.1"/>
</dbReference>
<proteinExistence type="predicted"/>
<evidence type="ECO:0000256" key="3">
    <source>
        <dbReference type="ARBA" id="ARBA00022729"/>
    </source>
</evidence>
<dbReference type="SUPFAM" id="SSF49899">
    <property type="entry name" value="Concanavalin A-like lectins/glucanases"/>
    <property type="match status" value="2"/>
</dbReference>